<gene>
    <name evidence="3" type="ORF">DFR74_1471</name>
</gene>
<dbReference type="Proteomes" id="UP000252586">
    <property type="component" value="Unassembled WGS sequence"/>
</dbReference>
<feature type="non-terminal residue" evidence="3">
    <location>
        <position position="1"/>
    </location>
</feature>
<sequence length="346" mass="37778">DSGEPSWWGLVAEYTQGELWPNAQIDTLRDAATGWSWCSEQLATHLNFQPARDAIAGQQSPEVQQILDQITVLENQARMLSEQFMTLARGLVGYAQAVEDTRNEILKTLGEFVVLGAAVEGVSWVLAGPTGGLSVLGGNGALAARAAVVGTRIAAACRGLVVTAEATGLPVIAATGAFVRSVQELTPLLTSQVSLLTAQSAGLVNPLTLDDLRLLSRTRPYLRVTTTRPVYAGAPKVTVNGQEFYISATDRSVLIPVSGKYDDPAILKLPKDPRNEYFLGANGVKYPVDSRPVMGHRYGHEFWRMREDALREGMTWKEFCDYVNDPKFYRIEDAPGNSRHTFEAPR</sequence>
<dbReference type="Pfam" id="PF14410">
    <property type="entry name" value="GH-E"/>
    <property type="match status" value="1"/>
</dbReference>
<feature type="domain" description="Toxin YqcG C-terminal" evidence="1">
    <location>
        <begin position="282"/>
        <end position="343"/>
    </location>
</feature>
<protein>
    <submittedName>
        <fullName evidence="3">HNH/ENDO VII superfamily nuclease</fullName>
    </submittedName>
</protein>
<dbReference type="STRING" id="1210090.GCA_001613185_07109"/>
<reference evidence="3 4" key="1">
    <citation type="submission" date="2018-06" db="EMBL/GenBank/DDBJ databases">
        <title>Genomic Encyclopedia of Type Strains, Phase IV (KMG-IV): sequencing the most valuable type-strain genomes for metagenomic binning, comparative biology and taxonomic classification.</title>
        <authorList>
            <person name="Goeker M."/>
        </authorList>
    </citation>
    <scope>NUCLEOTIDE SEQUENCE [LARGE SCALE GENOMIC DNA]</scope>
    <source>
        <strain evidence="3 4">DSM 44599</strain>
    </source>
</reference>
<dbReference type="InterPro" id="IPR057746">
    <property type="entry name" value="CpnT-like_N"/>
</dbReference>
<evidence type="ECO:0000259" key="1">
    <source>
        <dbReference type="Pfam" id="PF14410"/>
    </source>
</evidence>
<feature type="domain" description="Outer membrane channel protein CpnT-like N-terminal" evidence="2">
    <location>
        <begin position="8"/>
        <end position="119"/>
    </location>
</feature>
<comment type="caution">
    <text evidence="3">The sequence shown here is derived from an EMBL/GenBank/DDBJ whole genome shotgun (WGS) entry which is preliminary data.</text>
</comment>
<name>A0A366CUD7_9NOCA</name>
<proteinExistence type="predicted"/>
<evidence type="ECO:0000313" key="4">
    <source>
        <dbReference type="Proteomes" id="UP000252586"/>
    </source>
</evidence>
<organism evidence="3 4">
    <name type="scientific">Nocardia puris</name>
    <dbReference type="NCBI Taxonomy" id="208602"/>
    <lineage>
        <taxon>Bacteria</taxon>
        <taxon>Bacillati</taxon>
        <taxon>Actinomycetota</taxon>
        <taxon>Actinomycetes</taxon>
        <taxon>Mycobacteriales</taxon>
        <taxon>Nocardiaceae</taxon>
        <taxon>Nocardia</taxon>
    </lineage>
</organism>
<accession>A0A366CUD7</accession>
<evidence type="ECO:0000259" key="2">
    <source>
        <dbReference type="Pfam" id="PF25547"/>
    </source>
</evidence>
<dbReference type="Pfam" id="PF25547">
    <property type="entry name" value="WXG100_2"/>
    <property type="match status" value="1"/>
</dbReference>
<evidence type="ECO:0000313" key="3">
    <source>
        <dbReference type="EMBL" id="RBO78358.1"/>
    </source>
</evidence>
<dbReference type="EMBL" id="QNRE01000047">
    <property type="protein sequence ID" value="RBO78358.1"/>
    <property type="molecule type" value="Genomic_DNA"/>
</dbReference>
<keyword evidence="4" id="KW-1185">Reference proteome</keyword>
<dbReference type="AlphaFoldDB" id="A0A366CUD7"/>
<dbReference type="InterPro" id="IPR026835">
    <property type="entry name" value="YqcG_C"/>
</dbReference>